<keyword evidence="4" id="KW-0479">Metal-binding</keyword>
<keyword evidence="3" id="KW-0719">Serine esterase</keyword>
<comment type="caution">
    <text evidence="10">The sequence shown here is derived from an EMBL/GenBank/DDBJ whole genome shotgun (WGS) entry which is preliminary data.</text>
</comment>
<dbReference type="PANTHER" id="PTHR33938">
    <property type="entry name" value="FERULOYL ESTERASE B-RELATED"/>
    <property type="match status" value="1"/>
</dbReference>
<sequence length="491" mass="53787">MTLYSSIGNCTPSAVPYPVILGAEFVAIEAQPVLNYNGSDIENRLWHNHGLLPTNASVNFCNVTLTHTHPGKDDMLHTQIWLPLHSTWNRRMVDGGVQIENALSVASWALTSPGNVDYNALQNFAFNGLIDGAMATKQVIESFYGHGPDYSYWNGCSQGGRQGYMFAQKFPKVFDGIAAAAPAINWSSFFFSSTFPQQVLSELAQNGLKRFPHECEFLSLRRAAIAACDANGGPVDGLISDMASCKFDARSMIGSPSNCSSPGAPSVISEAAAMAMNALWQGAQTSDGSFLWYPHGYQTDPTAFYGTLDNTCSDNGTCVPERNTLFTHWIKYFVKKDPDFDLNNMTRQDFVRAFNAGTRDYNSIIDTDYPDLRELRAAGGKLLTYHGLADQSIPYGGTGDYYDRVSALHPALHDFYRYFEVPGAAHCEAGQGGVPTGLFSALVDWVENGIAPETLVARNAEDRERLLCQYPKKAVFTGDSANYTVADFVCQ</sequence>
<evidence type="ECO:0000256" key="3">
    <source>
        <dbReference type="ARBA" id="ARBA00022487"/>
    </source>
</evidence>
<dbReference type="GO" id="GO:0046872">
    <property type="term" value="F:metal ion binding"/>
    <property type="evidence" value="ECO:0007669"/>
    <property type="project" value="UniProtKB-KW"/>
</dbReference>
<dbReference type="PANTHER" id="PTHR33938:SF13">
    <property type="entry name" value="CARBOXYLIC ESTER HYDROLASE"/>
    <property type="match status" value="1"/>
</dbReference>
<dbReference type="EMBL" id="PDXD01000016">
    <property type="protein sequence ID" value="RYN74913.1"/>
    <property type="molecule type" value="Genomic_DNA"/>
</dbReference>
<evidence type="ECO:0000256" key="1">
    <source>
        <dbReference type="ARBA" id="ARBA00004685"/>
    </source>
</evidence>
<keyword evidence="8" id="KW-1015">Disulfide bond</keyword>
<dbReference type="SUPFAM" id="SSF53474">
    <property type="entry name" value="alpha/beta-Hydrolases"/>
    <property type="match status" value="1"/>
</dbReference>
<dbReference type="Proteomes" id="UP000291422">
    <property type="component" value="Unassembled WGS sequence"/>
</dbReference>
<reference evidence="11" key="1">
    <citation type="journal article" date="2019" name="bioRxiv">
        <title>Genomics, evolutionary history and diagnostics of the Alternaria alternata species group including apple and Asian pear pathotypes.</title>
        <authorList>
            <person name="Armitage A.D."/>
            <person name="Cockerton H.M."/>
            <person name="Sreenivasaprasad S."/>
            <person name="Woodhall J.W."/>
            <person name="Lane C.R."/>
            <person name="Harrison R.J."/>
            <person name="Clarkson J.P."/>
        </authorList>
    </citation>
    <scope>NUCLEOTIDE SEQUENCE [LARGE SCALE GENOMIC DNA]</scope>
    <source>
        <strain evidence="11">FERA 1177</strain>
    </source>
</reference>
<dbReference type="Pfam" id="PF07519">
    <property type="entry name" value="Tannase"/>
    <property type="match status" value="1"/>
</dbReference>
<dbReference type="InterPro" id="IPR011118">
    <property type="entry name" value="Tannase/feruloyl_esterase"/>
</dbReference>
<evidence type="ECO:0000256" key="7">
    <source>
        <dbReference type="ARBA" id="ARBA00022837"/>
    </source>
</evidence>
<evidence type="ECO:0000313" key="11">
    <source>
        <dbReference type="Proteomes" id="UP000291422"/>
    </source>
</evidence>
<evidence type="ECO:0000256" key="5">
    <source>
        <dbReference type="ARBA" id="ARBA00022729"/>
    </source>
</evidence>
<keyword evidence="6 9" id="KW-0378">Hydrolase</keyword>
<organism evidence="10 11">
    <name type="scientific">Alternaria alternata</name>
    <name type="common">Alternaria rot fungus</name>
    <name type="synonym">Torula alternata</name>
    <dbReference type="NCBI Taxonomy" id="5599"/>
    <lineage>
        <taxon>Eukaryota</taxon>
        <taxon>Fungi</taxon>
        <taxon>Dikarya</taxon>
        <taxon>Ascomycota</taxon>
        <taxon>Pezizomycotina</taxon>
        <taxon>Dothideomycetes</taxon>
        <taxon>Pleosporomycetidae</taxon>
        <taxon>Pleosporales</taxon>
        <taxon>Pleosporineae</taxon>
        <taxon>Pleosporaceae</taxon>
        <taxon>Alternaria</taxon>
        <taxon>Alternaria sect. Alternaria</taxon>
        <taxon>Alternaria alternata complex</taxon>
    </lineage>
</organism>
<keyword evidence="5" id="KW-0732">Signal</keyword>
<name>A0A4Q4NGR3_ALTAL</name>
<comment type="pathway">
    <text evidence="1">Mycotoxin biosynthesis.</text>
</comment>
<evidence type="ECO:0000313" key="10">
    <source>
        <dbReference type="EMBL" id="RYN74913.1"/>
    </source>
</evidence>
<dbReference type="InterPro" id="IPR029058">
    <property type="entry name" value="AB_hydrolase_fold"/>
</dbReference>
<gene>
    <name evidence="10" type="ORF">AA0117_g6634</name>
</gene>
<evidence type="ECO:0000256" key="6">
    <source>
        <dbReference type="ARBA" id="ARBA00022801"/>
    </source>
</evidence>
<keyword evidence="7" id="KW-0106">Calcium</keyword>
<accession>A0A4Q4NGR3</accession>
<comment type="similarity">
    <text evidence="2 9">Belongs to the tannase family.</text>
</comment>
<protein>
    <recommendedName>
        <fullName evidence="9">Carboxylic ester hydrolase</fullName>
        <ecNumber evidence="9">3.1.1.-</ecNumber>
    </recommendedName>
</protein>
<evidence type="ECO:0000256" key="8">
    <source>
        <dbReference type="ARBA" id="ARBA00023157"/>
    </source>
</evidence>
<dbReference type="EC" id="3.1.1.-" evidence="9"/>
<dbReference type="GO" id="GO:0030600">
    <property type="term" value="F:feruloyl esterase activity"/>
    <property type="evidence" value="ECO:0007669"/>
    <property type="project" value="UniProtKB-ARBA"/>
</dbReference>
<evidence type="ECO:0000256" key="9">
    <source>
        <dbReference type="RuleBase" id="RU361238"/>
    </source>
</evidence>
<dbReference type="VEuPathDB" id="FungiDB:CC77DRAFT_959188"/>
<evidence type="ECO:0000256" key="4">
    <source>
        <dbReference type="ARBA" id="ARBA00022723"/>
    </source>
</evidence>
<dbReference type="AlphaFoldDB" id="A0A4Q4NGR3"/>
<evidence type="ECO:0000256" key="2">
    <source>
        <dbReference type="ARBA" id="ARBA00006249"/>
    </source>
</evidence>
<proteinExistence type="inferred from homology"/>